<name>A0ACB7T3D0_HYAAI</name>
<evidence type="ECO:0000313" key="2">
    <source>
        <dbReference type="Proteomes" id="UP000821845"/>
    </source>
</evidence>
<dbReference type="Proteomes" id="UP000821845">
    <property type="component" value="Chromosome 11"/>
</dbReference>
<dbReference type="EMBL" id="CM023491">
    <property type="protein sequence ID" value="KAH6941578.1"/>
    <property type="molecule type" value="Genomic_DNA"/>
</dbReference>
<organism evidence="1 2">
    <name type="scientific">Hyalomma asiaticum</name>
    <name type="common">Tick</name>
    <dbReference type="NCBI Taxonomy" id="266040"/>
    <lineage>
        <taxon>Eukaryota</taxon>
        <taxon>Metazoa</taxon>
        <taxon>Ecdysozoa</taxon>
        <taxon>Arthropoda</taxon>
        <taxon>Chelicerata</taxon>
        <taxon>Arachnida</taxon>
        <taxon>Acari</taxon>
        <taxon>Parasitiformes</taxon>
        <taxon>Ixodida</taxon>
        <taxon>Ixodoidea</taxon>
        <taxon>Ixodidae</taxon>
        <taxon>Hyalomminae</taxon>
        <taxon>Hyalomma</taxon>
    </lineage>
</organism>
<sequence>MGVYHSWAAITGAEYCTGTPRRILERNGTIADVAVASMLCQCVMMPYKCGIGGGFFAIYYNRATQKAVGFSAREWAPTAARSTMFLANSTLSSRGFLAAAVPGELMGYRSMLDHIGTRVPWPDLFKDAEALARDGFPVYADLERVLKENEKAIINDEALW</sequence>
<proteinExistence type="predicted"/>
<evidence type="ECO:0000313" key="1">
    <source>
        <dbReference type="EMBL" id="KAH6941578.1"/>
    </source>
</evidence>
<accession>A0ACB7T3D0</accession>
<comment type="caution">
    <text evidence="1">The sequence shown here is derived from an EMBL/GenBank/DDBJ whole genome shotgun (WGS) entry which is preliminary data.</text>
</comment>
<reference evidence="1" key="1">
    <citation type="submission" date="2020-05" db="EMBL/GenBank/DDBJ databases">
        <title>Large-scale comparative analyses of tick genomes elucidate their genetic diversity and vector capacities.</title>
        <authorList>
            <person name="Jia N."/>
            <person name="Wang J."/>
            <person name="Shi W."/>
            <person name="Du L."/>
            <person name="Sun Y."/>
            <person name="Zhan W."/>
            <person name="Jiang J."/>
            <person name="Wang Q."/>
            <person name="Zhang B."/>
            <person name="Ji P."/>
            <person name="Sakyi L.B."/>
            <person name="Cui X."/>
            <person name="Yuan T."/>
            <person name="Jiang B."/>
            <person name="Yang W."/>
            <person name="Lam T.T.-Y."/>
            <person name="Chang Q."/>
            <person name="Ding S."/>
            <person name="Wang X."/>
            <person name="Zhu J."/>
            <person name="Ruan X."/>
            <person name="Zhao L."/>
            <person name="Wei J."/>
            <person name="Que T."/>
            <person name="Du C."/>
            <person name="Cheng J."/>
            <person name="Dai P."/>
            <person name="Han X."/>
            <person name="Huang E."/>
            <person name="Gao Y."/>
            <person name="Liu J."/>
            <person name="Shao H."/>
            <person name="Ye R."/>
            <person name="Li L."/>
            <person name="Wei W."/>
            <person name="Wang X."/>
            <person name="Wang C."/>
            <person name="Yang T."/>
            <person name="Huo Q."/>
            <person name="Li W."/>
            <person name="Guo W."/>
            <person name="Chen H."/>
            <person name="Zhou L."/>
            <person name="Ni X."/>
            <person name="Tian J."/>
            <person name="Zhou Y."/>
            <person name="Sheng Y."/>
            <person name="Liu T."/>
            <person name="Pan Y."/>
            <person name="Xia L."/>
            <person name="Li J."/>
            <person name="Zhao F."/>
            <person name="Cao W."/>
        </authorList>
    </citation>
    <scope>NUCLEOTIDE SEQUENCE</scope>
    <source>
        <strain evidence="1">Hyas-2018</strain>
    </source>
</reference>
<protein>
    <submittedName>
        <fullName evidence="1">Uncharacterized protein</fullName>
    </submittedName>
</protein>
<gene>
    <name evidence="1" type="ORF">HPB50_020471</name>
</gene>
<keyword evidence="2" id="KW-1185">Reference proteome</keyword>